<dbReference type="GO" id="GO:0016020">
    <property type="term" value="C:membrane"/>
    <property type="evidence" value="ECO:0007669"/>
    <property type="project" value="UniProtKB-SubCell"/>
</dbReference>
<evidence type="ECO:0000256" key="1">
    <source>
        <dbReference type="ARBA" id="ARBA00004141"/>
    </source>
</evidence>
<evidence type="ECO:0000256" key="6">
    <source>
        <dbReference type="SAM" id="Phobius"/>
    </source>
</evidence>
<evidence type="ECO:0000256" key="2">
    <source>
        <dbReference type="ARBA" id="ARBA00022692"/>
    </source>
</evidence>
<dbReference type="AlphaFoldDB" id="A0A0G4MC48"/>
<comment type="subcellular location">
    <subcellularLocation>
        <location evidence="1">Membrane</location>
        <topology evidence="1">Multi-pass membrane protein</topology>
    </subcellularLocation>
</comment>
<evidence type="ECO:0000256" key="3">
    <source>
        <dbReference type="ARBA" id="ARBA00022989"/>
    </source>
</evidence>
<feature type="compositionally biased region" description="Low complexity" evidence="5">
    <location>
        <begin position="8"/>
        <end position="39"/>
    </location>
</feature>
<gene>
    <name evidence="7" type="ORF">BN1723_014568</name>
</gene>
<evidence type="ECO:0000256" key="5">
    <source>
        <dbReference type="SAM" id="MobiDB-lite"/>
    </source>
</evidence>
<reference evidence="8" key="1">
    <citation type="submission" date="2015-05" db="EMBL/GenBank/DDBJ databases">
        <authorList>
            <person name="Fogelqvist Johan"/>
        </authorList>
    </citation>
    <scope>NUCLEOTIDE SEQUENCE [LARGE SCALE GENOMIC DNA]</scope>
</reference>
<dbReference type="PANTHER" id="PTHR42718:SF11">
    <property type="entry name" value="MAJOR FACILITATOR SUPERFAMILY (MFS) PROFILE DOMAIN-CONTAINING PROTEIN"/>
    <property type="match status" value="1"/>
</dbReference>
<dbReference type="InterPro" id="IPR036259">
    <property type="entry name" value="MFS_trans_sf"/>
</dbReference>
<feature type="transmembrane region" description="Helical" evidence="6">
    <location>
        <begin position="111"/>
        <end position="136"/>
    </location>
</feature>
<accession>A0A0G4MC48</accession>
<evidence type="ECO:0000256" key="4">
    <source>
        <dbReference type="ARBA" id="ARBA00023136"/>
    </source>
</evidence>
<proteinExistence type="predicted"/>
<protein>
    <recommendedName>
        <fullName evidence="9">Major facilitator superfamily (MFS) profile domain-containing protein</fullName>
    </recommendedName>
</protein>
<evidence type="ECO:0000313" key="8">
    <source>
        <dbReference type="Proteomes" id="UP000045706"/>
    </source>
</evidence>
<keyword evidence="4 6" id="KW-0472">Membrane</keyword>
<dbReference type="SUPFAM" id="SSF103473">
    <property type="entry name" value="MFS general substrate transporter"/>
    <property type="match status" value="1"/>
</dbReference>
<evidence type="ECO:0008006" key="9">
    <source>
        <dbReference type="Google" id="ProtNLM"/>
    </source>
</evidence>
<dbReference type="EMBL" id="CVQI01024113">
    <property type="protein sequence ID" value="CRK31838.1"/>
    <property type="molecule type" value="Genomic_DNA"/>
</dbReference>
<name>A0A0G4MC48_VERLO</name>
<keyword evidence="3 6" id="KW-1133">Transmembrane helix</keyword>
<dbReference type="PANTHER" id="PTHR42718">
    <property type="entry name" value="MAJOR FACILITATOR SUPERFAMILY MULTIDRUG TRANSPORTER MFSC"/>
    <property type="match status" value="1"/>
</dbReference>
<sequence length="140" mass="15174">MPSLQHCSSRPRSPSPSPSRTRSRSQSQTVRTAAGADPEATAGAHVIDYETLGRQRPAAFHNLWSELGFCFALLGSMLMSEFFISGFHIILPPLAVELDIPKASQTWPSSVFSLITGAFLLPFGRLGDMYGGYLVFNAGL</sequence>
<organism evidence="7 8">
    <name type="scientific">Verticillium longisporum</name>
    <name type="common">Verticillium dahliae var. longisporum</name>
    <dbReference type="NCBI Taxonomy" id="100787"/>
    <lineage>
        <taxon>Eukaryota</taxon>
        <taxon>Fungi</taxon>
        <taxon>Dikarya</taxon>
        <taxon>Ascomycota</taxon>
        <taxon>Pezizomycotina</taxon>
        <taxon>Sordariomycetes</taxon>
        <taxon>Hypocreomycetidae</taxon>
        <taxon>Glomerellales</taxon>
        <taxon>Plectosphaerellaceae</taxon>
        <taxon>Verticillium</taxon>
    </lineage>
</organism>
<dbReference type="Proteomes" id="UP000045706">
    <property type="component" value="Unassembled WGS sequence"/>
</dbReference>
<feature type="non-terminal residue" evidence="7">
    <location>
        <position position="140"/>
    </location>
</feature>
<feature type="transmembrane region" description="Helical" evidence="6">
    <location>
        <begin position="63"/>
        <end position="91"/>
    </location>
</feature>
<feature type="region of interest" description="Disordered" evidence="5">
    <location>
        <begin position="1"/>
        <end position="39"/>
    </location>
</feature>
<keyword evidence="2 6" id="KW-0812">Transmembrane</keyword>
<evidence type="ECO:0000313" key="7">
    <source>
        <dbReference type="EMBL" id="CRK31838.1"/>
    </source>
</evidence>